<dbReference type="GO" id="GO:0042393">
    <property type="term" value="F:histone binding"/>
    <property type="evidence" value="ECO:0007669"/>
    <property type="project" value="TreeGrafter"/>
</dbReference>
<proteinExistence type="predicted"/>
<dbReference type="GO" id="GO:0031491">
    <property type="term" value="F:nucleosome binding"/>
    <property type="evidence" value="ECO:0007669"/>
    <property type="project" value="TreeGrafter"/>
</dbReference>
<dbReference type="EMBL" id="JH370138">
    <property type="protein sequence ID" value="ELA41771.1"/>
    <property type="molecule type" value="Genomic_DNA"/>
</dbReference>
<organism evidence="3 4">
    <name type="scientific">Vittaforma corneae (strain ATCC 50505)</name>
    <name type="common">Microsporidian parasite</name>
    <name type="synonym">Nosema corneum</name>
    <dbReference type="NCBI Taxonomy" id="993615"/>
    <lineage>
        <taxon>Eukaryota</taxon>
        <taxon>Fungi</taxon>
        <taxon>Fungi incertae sedis</taxon>
        <taxon>Microsporidia</taxon>
        <taxon>Nosematidae</taxon>
        <taxon>Vittaforma</taxon>
    </lineage>
</organism>
<evidence type="ECO:0000256" key="1">
    <source>
        <dbReference type="SAM" id="MobiDB-lite"/>
    </source>
</evidence>
<dbReference type="SUPFAM" id="SSF50729">
    <property type="entry name" value="PH domain-like"/>
    <property type="match status" value="1"/>
</dbReference>
<accession>L2GLQ0</accession>
<dbReference type="HOGENOM" id="CLU_017374_0_0_1"/>
<evidence type="ECO:0000259" key="2">
    <source>
        <dbReference type="SMART" id="SM01287"/>
    </source>
</evidence>
<feature type="region of interest" description="Disordered" evidence="1">
    <location>
        <begin position="386"/>
        <end position="409"/>
    </location>
</feature>
<dbReference type="OrthoDB" id="2193092at2759"/>
<name>L2GLQ0_VITCO</name>
<dbReference type="RefSeq" id="XP_007604569.1">
    <property type="nucleotide sequence ID" value="XM_007604507.1"/>
</dbReference>
<evidence type="ECO:0000313" key="4">
    <source>
        <dbReference type="Proteomes" id="UP000011082"/>
    </source>
</evidence>
<dbReference type="InParanoid" id="L2GLQ0"/>
<dbReference type="GO" id="GO:0035101">
    <property type="term" value="C:FACT complex"/>
    <property type="evidence" value="ECO:0007669"/>
    <property type="project" value="TreeGrafter"/>
</dbReference>
<sequence>MEMLTLENLVLSKKQATVKIGEDSVSIKVGEQSIDLSIGNIKNFELFRGIRAFCIRICYSPSETQANIFYDLHNVHESYLVKLRTAISSIFGSTLPVQDLETLHTTQGNLVYTNDLISLQSDKQVFSIPKSSIKKVIELDNDIQLDLGDIEIVFNTTSNITHFITDKQSEEICIITGINCINPRSKSTFVFFDDYFVLKGSSYDHTISFSDISEIFFLKNDSSFYLVLKLENSIVQGQTRYESLVFLLTDKELEVVANDPRLKNHYFGRQYDVLLEIIEGLLKIKAQESELFFKCTSKVFDGHLYLLSESLLFLPKSICIPIEEISHVEFSRINLSVVQAKTFDMTVHASKVYNFSGIQKDAFNQIELYFNEKNIKMVSEVIEDSYSGESERSEDEYSSNISDIVESDE</sequence>
<dbReference type="AlphaFoldDB" id="L2GLQ0"/>
<dbReference type="InterPro" id="IPR050454">
    <property type="entry name" value="RTT106/SSRP1_HistChap/FACT"/>
</dbReference>
<dbReference type="VEuPathDB" id="MicrosporidiaDB:VICG_01123"/>
<dbReference type="OMA" id="QVVTKIF"/>
<keyword evidence="4" id="KW-1185">Reference proteome</keyword>
<dbReference type="Pfam" id="PF08512">
    <property type="entry name" value="Rttp106-like_middle"/>
    <property type="match status" value="1"/>
</dbReference>
<dbReference type="Gene3D" id="2.30.29.150">
    <property type="match status" value="1"/>
</dbReference>
<dbReference type="SMART" id="SM01287">
    <property type="entry name" value="Rtt106"/>
    <property type="match status" value="1"/>
</dbReference>
<feature type="domain" description="Histone chaperone RTT106/FACT complex subunit SPT16-like middle" evidence="2">
    <location>
        <begin position="290"/>
        <end position="380"/>
    </location>
</feature>
<dbReference type="GeneID" id="19881834"/>
<reference evidence="4" key="1">
    <citation type="submission" date="2011-05" db="EMBL/GenBank/DDBJ databases">
        <title>The genome sequence of Vittaforma corneae strain ATCC 50505.</title>
        <authorList>
            <consortium name="The Broad Institute Genome Sequencing Platform"/>
            <person name="Cuomo C."/>
            <person name="Didier E."/>
            <person name="Bowers L."/>
            <person name="Young S.K."/>
            <person name="Zeng Q."/>
            <person name="Gargeya S."/>
            <person name="Fitzgerald M."/>
            <person name="Haas B."/>
            <person name="Abouelleil A."/>
            <person name="Alvarado L."/>
            <person name="Arachchi H.M."/>
            <person name="Berlin A."/>
            <person name="Chapman S.B."/>
            <person name="Gearin G."/>
            <person name="Goldberg J."/>
            <person name="Griggs A."/>
            <person name="Gujja S."/>
            <person name="Hansen M."/>
            <person name="Heiman D."/>
            <person name="Howarth C."/>
            <person name="Larimer J."/>
            <person name="Lui A."/>
            <person name="MacDonald P.J.P."/>
            <person name="McCowen C."/>
            <person name="Montmayeur A."/>
            <person name="Murphy C."/>
            <person name="Neiman D."/>
            <person name="Pearson M."/>
            <person name="Priest M."/>
            <person name="Roberts A."/>
            <person name="Saif S."/>
            <person name="Shea T."/>
            <person name="Sisk P."/>
            <person name="Stolte C."/>
            <person name="Sykes S."/>
            <person name="Wortman J."/>
            <person name="Nusbaum C."/>
            <person name="Birren B."/>
        </authorList>
    </citation>
    <scope>NUCLEOTIDE SEQUENCE [LARGE SCALE GENOMIC DNA]</scope>
    <source>
        <strain evidence="4">ATCC 50505</strain>
    </source>
</reference>
<dbReference type="InterPro" id="IPR013719">
    <property type="entry name" value="RTT106/SPT16-like_middle_dom"/>
</dbReference>
<dbReference type="PANTHER" id="PTHR45849">
    <property type="entry name" value="FACT COMPLEX SUBUNIT SSRP1"/>
    <property type="match status" value="1"/>
</dbReference>
<dbReference type="InterPro" id="IPR011993">
    <property type="entry name" value="PH-like_dom_sf"/>
</dbReference>
<dbReference type="Gene3D" id="2.30.29.30">
    <property type="entry name" value="Pleckstrin-homology domain (PH domain)/Phosphotyrosine-binding domain (PTB)"/>
    <property type="match status" value="1"/>
</dbReference>
<protein>
    <recommendedName>
        <fullName evidence="2">Histone chaperone RTT106/FACT complex subunit SPT16-like middle domain-containing protein</fullName>
    </recommendedName>
</protein>
<evidence type="ECO:0000313" key="3">
    <source>
        <dbReference type="EMBL" id="ELA41771.1"/>
    </source>
</evidence>
<dbReference type="STRING" id="993615.L2GLQ0"/>
<dbReference type="PANTHER" id="PTHR45849:SF1">
    <property type="entry name" value="FACT COMPLEX SUBUNIT SSRP1"/>
    <property type="match status" value="1"/>
</dbReference>
<gene>
    <name evidence="3" type="ORF">VICG_01123</name>
</gene>
<dbReference type="InterPro" id="IPR048993">
    <property type="entry name" value="SSRP1-like_PH1"/>
</dbReference>
<dbReference type="Pfam" id="PF21103">
    <property type="entry name" value="PH1_SSRP1-like"/>
    <property type="match status" value="1"/>
</dbReference>
<dbReference type="FunCoup" id="L2GLQ0">
    <property type="interactions" value="244"/>
</dbReference>
<dbReference type="Proteomes" id="UP000011082">
    <property type="component" value="Unassembled WGS sequence"/>
</dbReference>